<feature type="coiled-coil region" evidence="1">
    <location>
        <begin position="66"/>
        <end position="100"/>
    </location>
</feature>
<feature type="signal peptide" evidence="3">
    <location>
        <begin position="1"/>
        <end position="28"/>
    </location>
</feature>
<dbReference type="AlphaFoldDB" id="A0A1I7G8A8"/>
<evidence type="ECO:0000313" key="5">
    <source>
        <dbReference type="Proteomes" id="UP000198693"/>
    </source>
</evidence>
<feature type="region of interest" description="Disordered" evidence="2">
    <location>
        <begin position="30"/>
        <end position="52"/>
    </location>
</feature>
<proteinExistence type="predicted"/>
<organism evidence="4 5">
    <name type="scientific">Halomonas korlensis</name>
    <dbReference type="NCBI Taxonomy" id="463301"/>
    <lineage>
        <taxon>Bacteria</taxon>
        <taxon>Pseudomonadati</taxon>
        <taxon>Pseudomonadota</taxon>
        <taxon>Gammaproteobacteria</taxon>
        <taxon>Oceanospirillales</taxon>
        <taxon>Halomonadaceae</taxon>
        <taxon>Halomonas</taxon>
    </lineage>
</organism>
<feature type="chain" id="PRO_5011613640" description="LTXXQ motif family protein" evidence="3">
    <location>
        <begin position="29"/>
        <end position="241"/>
    </location>
</feature>
<evidence type="ECO:0000256" key="3">
    <source>
        <dbReference type="SAM" id="SignalP"/>
    </source>
</evidence>
<protein>
    <recommendedName>
        <fullName evidence="6">LTXXQ motif family protein</fullName>
    </recommendedName>
</protein>
<feature type="compositionally biased region" description="Basic and acidic residues" evidence="2">
    <location>
        <begin position="227"/>
        <end position="241"/>
    </location>
</feature>
<evidence type="ECO:0000256" key="1">
    <source>
        <dbReference type="SAM" id="Coils"/>
    </source>
</evidence>
<keyword evidence="3" id="KW-0732">Signal</keyword>
<feature type="compositionally biased region" description="Basic residues" evidence="2">
    <location>
        <begin position="208"/>
        <end position="225"/>
    </location>
</feature>
<evidence type="ECO:0008006" key="6">
    <source>
        <dbReference type="Google" id="ProtNLM"/>
    </source>
</evidence>
<dbReference type="RefSeq" id="WP_089793284.1">
    <property type="nucleotide sequence ID" value="NZ_FPBP01000002.1"/>
</dbReference>
<dbReference type="Proteomes" id="UP000198693">
    <property type="component" value="Unassembled WGS sequence"/>
</dbReference>
<dbReference type="OrthoDB" id="6169202at2"/>
<evidence type="ECO:0000313" key="4">
    <source>
        <dbReference type="EMBL" id="SFU44653.1"/>
    </source>
</evidence>
<reference evidence="5" key="1">
    <citation type="submission" date="2016-10" db="EMBL/GenBank/DDBJ databases">
        <authorList>
            <person name="Varghese N."/>
            <person name="Submissions S."/>
        </authorList>
    </citation>
    <scope>NUCLEOTIDE SEQUENCE [LARGE SCALE GENOMIC DNA]</scope>
    <source>
        <strain evidence="5">CGMCC 1.6981</strain>
    </source>
</reference>
<keyword evidence="5" id="KW-1185">Reference proteome</keyword>
<name>A0A1I7G8A8_9GAMM</name>
<accession>A0A1I7G8A8</accession>
<evidence type="ECO:0000256" key="2">
    <source>
        <dbReference type="SAM" id="MobiDB-lite"/>
    </source>
</evidence>
<keyword evidence="1" id="KW-0175">Coiled coil</keyword>
<dbReference type="STRING" id="463301.SAMN04487955_102337"/>
<gene>
    <name evidence="4" type="ORF">SAMN04487955_102337</name>
</gene>
<dbReference type="EMBL" id="FPBP01000002">
    <property type="protein sequence ID" value="SFU44653.1"/>
    <property type="molecule type" value="Genomic_DNA"/>
</dbReference>
<feature type="region of interest" description="Disordered" evidence="2">
    <location>
        <begin position="192"/>
        <end position="241"/>
    </location>
</feature>
<sequence>MTIPFSRKLLMPALLAVAIAPMSLAALAGQQGESSNKDENHARPHAHHQQVRQALYERAGIDEATREALNQAQQEHYQALKDLQREHRERMDELLDDEQRAALEAARRDMRNEWREERRAAMQERFESIVDGWDLSEEDREALRKTREALYADMQALREQDFESREERREAWQTVRNSHYEALSELLTDEQIAELKQAARPDGGNWHGHGHRGDKKSGKQGKQGKQHGQDQDRNDARGDTE</sequence>